<keyword evidence="1" id="KW-0614">Plasmid</keyword>
<protein>
    <submittedName>
        <fullName evidence="1">Type VII secretion protein EccE</fullName>
    </submittedName>
</protein>
<gene>
    <name evidence="1" type="primary">eccE</name>
    <name evidence="1" type="ORF">K6L26_30525</name>
</gene>
<dbReference type="EMBL" id="CP081674">
    <property type="protein sequence ID" value="QZH69469.1"/>
    <property type="molecule type" value="Genomic_DNA"/>
</dbReference>
<evidence type="ECO:0000313" key="1">
    <source>
        <dbReference type="EMBL" id="QZH69469.1"/>
    </source>
</evidence>
<reference evidence="1" key="1">
    <citation type="submission" date="2021-07" db="EMBL/GenBank/DDBJ databases">
        <title>Complete Genome Sequences of Mycobacterium farcinogenes Isolated from Clinical Specimens from Patients in Thailand.</title>
        <authorList>
            <person name="Sodsai P."/>
        </authorList>
    </citation>
    <scope>NUCLEOTIDE SEQUENCE</scope>
    <source>
        <strain evidence="1">BKK/CU-MFGFA-001</strain>
    </source>
</reference>
<proteinExistence type="predicted"/>
<sequence length="548" mass="59114">MVVNLRVTKRSVVAAESTAAVIALLLIVCRVSLAVAFGVAVLLAVLVCLVEVRDLTAWQWALRLGRWMRRRTHRIVPTPKSEPAKPASPASAESSGAQQQRSGVPGEDRRVDVRTDGFTDVHVEGDRTGVLIDGHTVVTMVALWGKPYMPTLLKPDSAQTPNTVPLSVVAAEMNRAGLGVDVDIVSEGRRTANDSYSEAFAAFLRRRAAVGQRTATMVIRLDTHAADTTTGLLWRPNTVTAAIAATQRIVKALRQANCRAEILTAAQMRESTAASVGGPEVLAASYADRWTALHQPGHGFTTGFYLPAEHLTAEALEDVWAIDADHTCLVVALRRRPGGVRVGATVRYTTARPMRTTPAATLRRFSGRQWESLIRTMPGADRLTDLPTADLGTELDEVVGVGPSGVLVGGVRDGMVLMPLSDPAQPTRIAVNASDLVVRQLIRRATASGELVAVYDHQGRWTMSAGSSRIWTTGNPSAQPTRPPTMVVHHGRTNPYPGAPISVAVGVRNGYDPDIRIDQRGRMLHLSTKRFGVDLETVTFPAEQAYLN</sequence>
<accession>A0ACD1FQV8</accession>
<evidence type="ECO:0000313" key="2">
    <source>
        <dbReference type="Proteomes" id="UP000825598"/>
    </source>
</evidence>
<organism evidence="1 2">
    <name type="scientific">Mycolicibacterium farcinogenes</name>
    <name type="common">Mycobacterium farcinogenes</name>
    <dbReference type="NCBI Taxonomy" id="1802"/>
    <lineage>
        <taxon>Bacteria</taxon>
        <taxon>Bacillati</taxon>
        <taxon>Actinomycetota</taxon>
        <taxon>Actinomycetes</taxon>
        <taxon>Mycobacteriales</taxon>
        <taxon>Mycobacteriaceae</taxon>
        <taxon>Mycolicibacterium</taxon>
    </lineage>
</organism>
<geneLocation type="plasmid" evidence="1 2">
    <name>unnamed1</name>
</geneLocation>
<name>A0ACD1FQV8_MYCFR</name>
<keyword evidence="2" id="KW-1185">Reference proteome</keyword>
<dbReference type="Proteomes" id="UP000825598">
    <property type="component" value="Plasmid unnamed1"/>
</dbReference>